<gene>
    <name evidence="1" type="primary">mlh1_2</name>
    <name evidence="1" type="ORF">LPJ66_004739</name>
</gene>
<proteinExistence type="predicted"/>
<dbReference type="EMBL" id="JANBPG010000597">
    <property type="protein sequence ID" value="KAJ1895189.1"/>
    <property type="molecule type" value="Genomic_DNA"/>
</dbReference>
<comment type="caution">
    <text evidence="1">The sequence shown here is derived from an EMBL/GenBank/DDBJ whole genome shotgun (WGS) entry which is preliminary data.</text>
</comment>
<reference evidence="1" key="1">
    <citation type="submission" date="2022-07" db="EMBL/GenBank/DDBJ databases">
        <title>Phylogenomic reconstructions and comparative analyses of Kickxellomycotina fungi.</title>
        <authorList>
            <person name="Reynolds N.K."/>
            <person name="Stajich J.E."/>
            <person name="Barry K."/>
            <person name="Grigoriev I.V."/>
            <person name="Crous P."/>
            <person name="Smith M.E."/>
        </authorList>
    </citation>
    <scope>NUCLEOTIDE SEQUENCE</scope>
    <source>
        <strain evidence="1">Benny 63K</strain>
    </source>
</reference>
<protein>
    <submittedName>
        <fullName evidence="1">DNA mismatch repair protein</fullName>
    </submittedName>
</protein>
<sequence>MSNTNSMTARKPAPIQKLDESVINRIAAGEIINRPSNALKELIENSLDAGATSITISVKDGGIKLLQIQDNGHGIRTEDLPLVCERFTTSKLKVYEDLSTIQTYGFRGEALASISHVSHLSITTKQAESDCAYKANYADGKLVPAKPGGSSDPEPCAGNNGTVITAEDLFYNILSRKSALKNTRDEYNRIFEVASRYAIHNSGVAFTCRKMGTPKADLSTQQGASTISNIRQIFGGKIGGSLVEIKHEDADLDISFSGHVSSAAHEMHKSVFLLFINHRLVDNTPIKRAVESLYSSILPKASRPFVYLDLRIKPENVDVNVHPTKREVRFLKEDRITSAIVECMHSKLVSTNSSRSFAVQSSLGKDLGVGMLVRDASTLSSVSSTNAPLADSVLKTPVVSPTVQITDMSEMTPETPVLSPVAGSLNGLTSSLLGSASRMTQNVASGSHKTPVNRAVRTDYKTLSLDSFSFGLSPSIRRNRVQGTIESDFSVTPTRTTPRHAPLQISPSHAKKSPPKQLDDLPELAVQNAHLRPAPVLNLGVASENDEPLLASSTPRQLTIDDSMGSVSPPALQSQISPDVSELPAGQGGKSFAAVEKEPRVEVRLTSILGLRKELQRHAHAEITQIFNEHSFVGFVDDRRALIQHQTRLYMVDYCKISYHLFHHRILFDFMNYGRLYLKPAPSIRELALVAAHELSGAADAENTADQVSQRFVDSSAMLEEYFHIHVSEDGCLESLPMVVRDYSPDYDKLPLFLHSATFGVDWNDEQQFFRTFINVLATLYALEPPLASDPQDSKDDYRMVVEHRIFPSLKGSSFWAPNAMLTENTLVQLVDVPDLYKIFERC</sequence>
<accession>A0ACC1IKJ0</accession>
<organism evidence="1 2">
    <name type="scientific">Kickxella alabastrina</name>
    <dbReference type="NCBI Taxonomy" id="61397"/>
    <lineage>
        <taxon>Eukaryota</taxon>
        <taxon>Fungi</taxon>
        <taxon>Fungi incertae sedis</taxon>
        <taxon>Zoopagomycota</taxon>
        <taxon>Kickxellomycotina</taxon>
        <taxon>Kickxellomycetes</taxon>
        <taxon>Kickxellales</taxon>
        <taxon>Kickxellaceae</taxon>
        <taxon>Kickxella</taxon>
    </lineage>
</organism>
<dbReference type="Proteomes" id="UP001150581">
    <property type="component" value="Unassembled WGS sequence"/>
</dbReference>
<evidence type="ECO:0000313" key="2">
    <source>
        <dbReference type="Proteomes" id="UP001150581"/>
    </source>
</evidence>
<evidence type="ECO:0000313" key="1">
    <source>
        <dbReference type="EMBL" id="KAJ1895189.1"/>
    </source>
</evidence>
<name>A0ACC1IKJ0_9FUNG</name>
<keyword evidence="2" id="KW-1185">Reference proteome</keyword>